<protein>
    <submittedName>
        <fullName evidence="3">DnaA regulatory inactivator Hda</fullName>
    </submittedName>
</protein>
<dbReference type="PANTHER" id="PTHR30050:SF5">
    <property type="entry name" value="DNAA REGULATORY INACTIVATOR HDA"/>
    <property type="match status" value="1"/>
</dbReference>
<dbReference type="InterPro" id="IPR055199">
    <property type="entry name" value="Hda_lid"/>
</dbReference>
<accession>A0ABU7QLV0</accession>
<dbReference type="Proteomes" id="UP001352533">
    <property type="component" value="Unassembled WGS sequence"/>
</dbReference>
<evidence type="ECO:0000313" key="4">
    <source>
        <dbReference type="Proteomes" id="UP001352533"/>
    </source>
</evidence>
<dbReference type="Pfam" id="PF22688">
    <property type="entry name" value="Hda_lid"/>
    <property type="match status" value="1"/>
</dbReference>
<dbReference type="InterPro" id="IPR017788">
    <property type="entry name" value="Hda"/>
</dbReference>
<dbReference type="NCBIfam" id="TIGR03420">
    <property type="entry name" value="DnaA_homol_Hda"/>
    <property type="match status" value="1"/>
</dbReference>
<dbReference type="InterPro" id="IPR013317">
    <property type="entry name" value="DnaA_dom"/>
</dbReference>
<evidence type="ECO:0000259" key="2">
    <source>
        <dbReference type="Pfam" id="PF22688"/>
    </source>
</evidence>
<organism evidence="3 4">
    <name type="scientific">Avibacterium paragallinarum</name>
    <name type="common">Haemophilus gallinarum</name>
    <dbReference type="NCBI Taxonomy" id="728"/>
    <lineage>
        <taxon>Bacteria</taxon>
        <taxon>Pseudomonadati</taxon>
        <taxon>Pseudomonadota</taxon>
        <taxon>Gammaproteobacteria</taxon>
        <taxon>Pasteurellales</taxon>
        <taxon>Pasteurellaceae</taxon>
        <taxon>Avibacterium</taxon>
    </lineage>
</organism>
<feature type="domain" description="Hda lid" evidence="2">
    <location>
        <begin position="178"/>
        <end position="242"/>
    </location>
</feature>
<evidence type="ECO:0000259" key="1">
    <source>
        <dbReference type="Pfam" id="PF00308"/>
    </source>
</evidence>
<proteinExistence type="predicted"/>
<dbReference type="InterPro" id="IPR027417">
    <property type="entry name" value="P-loop_NTPase"/>
</dbReference>
<reference evidence="3 4" key="1">
    <citation type="journal article" date="2022" name="Front. Microbiol.">
        <title>Commensal bacteria contribute to the growth of multidrug-resistant Avibacterium paragallinarum in chickens.</title>
        <authorList>
            <person name="Zhu J."/>
            <person name="Chen Y."/>
            <person name="Wu Y."/>
            <person name="Wang Y."/>
            <person name="Zhu K."/>
        </authorList>
    </citation>
    <scope>NUCLEOTIDE SEQUENCE [LARGE SCALE GENOMIC DNA]</scope>
    <source>
        <strain evidence="3 4">AV12</strain>
    </source>
</reference>
<sequence>MFLPHFSLRTHWLLDLQLPLPIHQIDEETLENFYADNNLLLLDSLHKNFADPKQQFFYVWGSESSGKTHLLKACSNEFLVQQRPSIYVPLSKSQYFSPEVLENLEQQDLVCLDDIQSVIGNDEWELAIFDLINRMREQGRGILLISANQSPNALPVKLPDLASRLSWGESYQLASLTDEQKINVLQQKAHSRGIELPDETANFLLKRLDRDMHTLFQALADLDKASLQAQRKLTIPFVKEILQL</sequence>
<dbReference type="Pfam" id="PF00308">
    <property type="entry name" value="Bac_DnaA"/>
    <property type="match status" value="1"/>
</dbReference>
<dbReference type="NCBIfam" id="NF005982">
    <property type="entry name" value="PRK08084.1"/>
    <property type="match status" value="1"/>
</dbReference>
<dbReference type="PANTHER" id="PTHR30050">
    <property type="entry name" value="CHROMOSOMAL REPLICATION INITIATOR PROTEIN DNAA"/>
    <property type="match status" value="1"/>
</dbReference>
<dbReference type="Gene3D" id="3.40.50.300">
    <property type="entry name" value="P-loop containing nucleotide triphosphate hydrolases"/>
    <property type="match status" value="1"/>
</dbReference>
<dbReference type="Gene3D" id="1.10.8.60">
    <property type="match status" value="1"/>
</dbReference>
<evidence type="ECO:0000313" key="3">
    <source>
        <dbReference type="EMBL" id="MEE6111665.1"/>
    </source>
</evidence>
<gene>
    <name evidence="3" type="primary">hda</name>
    <name evidence="3" type="ORF">M5S25_00330</name>
</gene>
<keyword evidence="4" id="KW-1185">Reference proteome</keyword>
<dbReference type="SUPFAM" id="SSF52540">
    <property type="entry name" value="P-loop containing nucleoside triphosphate hydrolases"/>
    <property type="match status" value="1"/>
</dbReference>
<comment type="caution">
    <text evidence="3">The sequence shown here is derived from an EMBL/GenBank/DDBJ whole genome shotgun (WGS) entry which is preliminary data.</text>
</comment>
<name>A0ABU7QLV0_AVIPA</name>
<feature type="domain" description="Chromosomal replication initiator protein DnaA ATPAse" evidence="1">
    <location>
        <begin position="54"/>
        <end position="168"/>
    </location>
</feature>
<dbReference type="EMBL" id="JAMDKS010000001">
    <property type="protein sequence ID" value="MEE6111665.1"/>
    <property type="molecule type" value="Genomic_DNA"/>
</dbReference>